<comment type="similarity">
    <text evidence="1">Belongs to the 'phage' integrase family.</text>
</comment>
<keyword evidence="2" id="KW-0229">DNA integration</keyword>
<dbReference type="Pfam" id="PF14659">
    <property type="entry name" value="Phage_int_SAM_3"/>
    <property type="match status" value="1"/>
</dbReference>
<dbReference type="Gene3D" id="1.10.443.10">
    <property type="entry name" value="Intergrase catalytic core"/>
    <property type="match status" value="1"/>
</dbReference>
<evidence type="ECO:0000256" key="3">
    <source>
        <dbReference type="ARBA" id="ARBA00023125"/>
    </source>
</evidence>
<dbReference type="PROSITE" id="PS51898">
    <property type="entry name" value="TYR_RECOMBINASE"/>
    <property type="match status" value="1"/>
</dbReference>
<evidence type="ECO:0000313" key="9">
    <source>
        <dbReference type="Proteomes" id="UP000263486"/>
    </source>
</evidence>
<dbReference type="InterPro" id="IPR050090">
    <property type="entry name" value="Tyrosine_recombinase_XerCD"/>
</dbReference>
<evidence type="ECO:0000259" key="7">
    <source>
        <dbReference type="PROSITE" id="PS51900"/>
    </source>
</evidence>
<name>A0ABX9KJ96_9FUSO</name>
<accession>A0ABX9KJ96</accession>
<evidence type="ECO:0000256" key="1">
    <source>
        <dbReference type="ARBA" id="ARBA00008857"/>
    </source>
</evidence>
<reference evidence="8 9" key="1">
    <citation type="submission" date="2018-08" db="EMBL/GenBank/DDBJ databases">
        <title>Draft genome sequence of Psychrilyobacter sp. strain SD5 isolated from Black Sea water.</title>
        <authorList>
            <person name="Yadav S."/>
            <person name="Villanueva L."/>
            <person name="Damste J.S.S."/>
        </authorList>
    </citation>
    <scope>NUCLEOTIDE SEQUENCE [LARGE SCALE GENOMIC DNA]</scope>
    <source>
        <strain evidence="8 9">SD5</strain>
    </source>
</reference>
<protein>
    <submittedName>
        <fullName evidence="8">Site-specific integrase</fullName>
    </submittedName>
</protein>
<dbReference type="Pfam" id="PF00589">
    <property type="entry name" value="Phage_integrase"/>
    <property type="match status" value="1"/>
</dbReference>
<dbReference type="PROSITE" id="PS51900">
    <property type="entry name" value="CB"/>
    <property type="match status" value="1"/>
</dbReference>
<keyword evidence="3 5" id="KW-0238">DNA-binding</keyword>
<gene>
    <name evidence="8" type="ORF">DYH56_05160</name>
</gene>
<dbReference type="RefSeq" id="WP_114641795.1">
    <property type="nucleotide sequence ID" value="NZ_JAACIO010000007.1"/>
</dbReference>
<dbReference type="InterPro" id="IPR010998">
    <property type="entry name" value="Integrase_recombinase_N"/>
</dbReference>
<dbReference type="Gene3D" id="1.10.150.130">
    <property type="match status" value="1"/>
</dbReference>
<dbReference type="InterPro" id="IPR013762">
    <property type="entry name" value="Integrase-like_cat_sf"/>
</dbReference>
<organism evidence="8 9">
    <name type="scientific">Psychrilyobacter piezotolerans</name>
    <dbReference type="NCBI Taxonomy" id="2293438"/>
    <lineage>
        <taxon>Bacteria</taxon>
        <taxon>Fusobacteriati</taxon>
        <taxon>Fusobacteriota</taxon>
        <taxon>Fusobacteriia</taxon>
        <taxon>Fusobacteriales</taxon>
        <taxon>Fusobacteriaceae</taxon>
        <taxon>Psychrilyobacter</taxon>
    </lineage>
</organism>
<evidence type="ECO:0000256" key="4">
    <source>
        <dbReference type="ARBA" id="ARBA00023172"/>
    </source>
</evidence>
<evidence type="ECO:0000313" key="8">
    <source>
        <dbReference type="EMBL" id="REI42111.1"/>
    </source>
</evidence>
<dbReference type="InterPro" id="IPR004107">
    <property type="entry name" value="Integrase_SAM-like_N"/>
</dbReference>
<dbReference type="SUPFAM" id="SSF56349">
    <property type="entry name" value="DNA breaking-rejoining enzymes"/>
    <property type="match status" value="1"/>
</dbReference>
<keyword evidence="9" id="KW-1185">Reference proteome</keyword>
<dbReference type="InterPro" id="IPR028259">
    <property type="entry name" value="AP2-like_int_N"/>
</dbReference>
<proteinExistence type="inferred from homology"/>
<sequence>MHIKKDQIRGTWYFVLDAPRENGKRKQIRRTGFKTKRAAEQKYRQFKQEIEESGTFKIVSDISFNDYLDYFIKNYMEVNLKESTVRNKLFLIEKHIRPVLKNYKLREISPAIINEIINNKVKEGYKKKYISSIFTYIKLIFRYSVFPSEFLKKNPAEHLKMPKIEDVSNTEKSITMDNLNKLTKLWKNTKFNIIYTVGLHTGMRLGEIIALEWDNIDLNKGIITVNKNAVTLGSEVKLSSPKTQSSIRTINIGKTLILELKKWRVEQIEQKFKRGKFYIQSNFVCTYSDGRWIKPNSIKSNGTALKKKYGIKFNFHMLRHTHATMLIENGANMKDVQERLGHYKYSTTMDTYAHVTKKMSDETIEIFEKAINQN</sequence>
<dbReference type="InterPro" id="IPR011010">
    <property type="entry name" value="DNA_brk_join_enz"/>
</dbReference>
<dbReference type="EMBL" id="QUAJ01000006">
    <property type="protein sequence ID" value="REI42111.1"/>
    <property type="molecule type" value="Genomic_DNA"/>
</dbReference>
<dbReference type="InterPro" id="IPR044068">
    <property type="entry name" value="CB"/>
</dbReference>
<evidence type="ECO:0000256" key="2">
    <source>
        <dbReference type="ARBA" id="ARBA00022908"/>
    </source>
</evidence>
<dbReference type="Pfam" id="PF14657">
    <property type="entry name" value="Arm-DNA-bind_4"/>
    <property type="match status" value="1"/>
</dbReference>
<dbReference type="PANTHER" id="PTHR30349:SF64">
    <property type="entry name" value="PROPHAGE INTEGRASE INTD-RELATED"/>
    <property type="match status" value="1"/>
</dbReference>
<dbReference type="InterPro" id="IPR002104">
    <property type="entry name" value="Integrase_catalytic"/>
</dbReference>
<dbReference type="CDD" id="cd01189">
    <property type="entry name" value="INT_ICEBs1_C_like"/>
    <property type="match status" value="1"/>
</dbReference>
<comment type="caution">
    <text evidence="8">The sequence shown here is derived from an EMBL/GenBank/DDBJ whole genome shotgun (WGS) entry which is preliminary data.</text>
</comment>
<evidence type="ECO:0000256" key="5">
    <source>
        <dbReference type="PROSITE-ProRule" id="PRU01248"/>
    </source>
</evidence>
<evidence type="ECO:0000259" key="6">
    <source>
        <dbReference type="PROSITE" id="PS51898"/>
    </source>
</evidence>
<feature type="domain" description="Core-binding (CB)" evidence="7">
    <location>
        <begin position="62"/>
        <end position="145"/>
    </location>
</feature>
<dbReference type="PANTHER" id="PTHR30349">
    <property type="entry name" value="PHAGE INTEGRASE-RELATED"/>
    <property type="match status" value="1"/>
</dbReference>
<keyword evidence="4" id="KW-0233">DNA recombination</keyword>
<dbReference type="Proteomes" id="UP000263486">
    <property type="component" value="Unassembled WGS sequence"/>
</dbReference>
<feature type="domain" description="Tyr recombinase" evidence="6">
    <location>
        <begin position="160"/>
        <end position="365"/>
    </location>
</feature>